<keyword evidence="6" id="KW-0560">Oxidoreductase</keyword>
<evidence type="ECO:0000256" key="3">
    <source>
        <dbReference type="ARBA" id="ARBA00022630"/>
    </source>
</evidence>
<dbReference type="PANTHER" id="PTHR48109:SF1">
    <property type="entry name" value="DIHYDROOROTATE DEHYDROGENASE (FUMARATE)"/>
    <property type="match status" value="1"/>
</dbReference>
<feature type="domain" description="Dihydroorotate dehydrogenase catalytic" evidence="8">
    <location>
        <begin position="11"/>
        <end position="335"/>
    </location>
</feature>
<evidence type="ECO:0000256" key="5">
    <source>
        <dbReference type="ARBA" id="ARBA00022975"/>
    </source>
</evidence>
<dbReference type="EMBL" id="JASNQZ010000011">
    <property type="protein sequence ID" value="KAL0950481.1"/>
    <property type="molecule type" value="Genomic_DNA"/>
</dbReference>
<evidence type="ECO:0000256" key="7">
    <source>
        <dbReference type="ARBA" id="ARBA00031623"/>
    </source>
</evidence>
<sequence length="337" mass="34983">MVVINSIDISPPLINTSCAWASDKAQLEALFACQHTGAVTTRTATLEGFAENNTHTVVFNADDSTLNSYGYSPHPLKQYLQWIPEILTASGAGSAKPFILSITSSSAATLRDMISAIQAVRHMTLDDSASTKPWLTRIAIELNTSCPNIASAPPSAYAPADGAFPELLSVIAEAHRADSSLTIGLKLPPFVYTGQFHAVLASVAALSYDAPAEATRASGRVNPVAFFTCTNTLGNSLFFASQVQRAESDASTLALPTGLGGLAGSALHPLALGNVFTFRNLLDASSDGALGRITIIGVGGVTDTEGTARMHAAGAKVVGAASALGKYGVTAFEKLRI</sequence>
<dbReference type="Gene3D" id="2.30.26.10">
    <property type="entry name" value="Dihydroorotate Dehydrogenase A, chain A, domain 2"/>
    <property type="match status" value="1"/>
</dbReference>
<protein>
    <recommendedName>
        <fullName evidence="7">Dihydroorotate oxidase</fullName>
    </recommendedName>
</protein>
<dbReference type="Proteomes" id="UP001556367">
    <property type="component" value="Unassembled WGS sequence"/>
</dbReference>
<accession>A0ABR3J4P9</accession>
<evidence type="ECO:0000256" key="1">
    <source>
        <dbReference type="ARBA" id="ARBA00001917"/>
    </source>
</evidence>
<keyword evidence="4" id="KW-0288">FMN</keyword>
<dbReference type="Gene3D" id="3.20.20.70">
    <property type="entry name" value="Aldolase class I"/>
    <property type="match status" value="1"/>
</dbReference>
<reference evidence="10" key="1">
    <citation type="submission" date="2024-06" db="EMBL/GenBank/DDBJ databases">
        <title>Multi-omics analyses provide insights into the biosynthesis of the anticancer antibiotic pleurotin in Hohenbuehelia grisea.</title>
        <authorList>
            <person name="Weaver J.A."/>
            <person name="Alberti F."/>
        </authorList>
    </citation>
    <scope>NUCLEOTIDE SEQUENCE [LARGE SCALE GENOMIC DNA]</scope>
    <source>
        <strain evidence="10">T-177</strain>
    </source>
</reference>
<comment type="pathway">
    <text evidence="2">Pyrimidine metabolism; UMP biosynthesis via de novo pathway.</text>
</comment>
<comment type="cofactor">
    <cofactor evidence="1">
        <name>FMN</name>
        <dbReference type="ChEBI" id="CHEBI:58210"/>
    </cofactor>
</comment>
<dbReference type="PIRSF" id="PIRSF000164">
    <property type="entry name" value="DHO_oxidase"/>
    <property type="match status" value="1"/>
</dbReference>
<dbReference type="Pfam" id="PF01180">
    <property type="entry name" value="DHO_dh"/>
    <property type="match status" value="1"/>
</dbReference>
<evidence type="ECO:0000313" key="10">
    <source>
        <dbReference type="Proteomes" id="UP001556367"/>
    </source>
</evidence>
<gene>
    <name evidence="9" type="ORF">HGRIS_007293</name>
</gene>
<dbReference type="InterPro" id="IPR050074">
    <property type="entry name" value="DHO_dehydrogenase"/>
</dbReference>
<dbReference type="InterPro" id="IPR013785">
    <property type="entry name" value="Aldolase_TIM"/>
</dbReference>
<evidence type="ECO:0000256" key="2">
    <source>
        <dbReference type="ARBA" id="ARBA00004725"/>
    </source>
</evidence>
<organism evidence="9 10">
    <name type="scientific">Hohenbuehelia grisea</name>
    <dbReference type="NCBI Taxonomy" id="104357"/>
    <lineage>
        <taxon>Eukaryota</taxon>
        <taxon>Fungi</taxon>
        <taxon>Dikarya</taxon>
        <taxon>Basidiomycota</taxon>
        <taxon>Agaricomycotina</taxon>
        <taxon>Agaricomycetes</taxon>
        <taxon>Agaricomycetidae</taxon>
        <taxon>Agaricales</taxon>
        <taxon>Pleurotineae</taxon>
        <taxon>Pleurotaceae</taxon>
        <taxon>Hohenbuehelia</taxon>
    </lineage>
</organism>
<keyword evidence="3" id="KW-0285">Flavoprotein</keyword>
<evidence type="ECO:0000256" key="4">
    <source>
        <dbReference type="ARBA" id="ARBA00022643"/>
    </source>
</evidence>
<dbReference type="InterPro" id="IPR023359">
    <property type="entry name" value="Dihydro_DH_chainA_dom2"/>
</dbReference>
<keyword evidence="10" id="KW-1185">Reference proteome</keyword>
<comment type="caution">
    <text evidence="9">The sequence shown here is derived from an EMBL/GenBank/DDBJ whole genome shotgun (WGS) entry which is preliminary data.</text>
</comment>
<evidence type="ECO:0000313" key="9">
    <source>
        <dbReference type="EMBL" id="KAL0950481.1"/>
    </source>
</evidence>
<keyword evidence="5" id="KW-0665">Pyrimidine biosynthesis</keyword>
<evidence type="ECO:0000256" key="6">
    <source>
        <dbReference type="ARBA" id="ARBA00023002"/>
    </source>
</evidence>
<dbReference type="PANTHER" id="PTHR48109">
    <property type="entry name" value="DIHYDROOROTATE DEHYDROGENASE (QUINONE), MITOCHONDRIAL-RELATED"/>
    <property type="match status" value="1"/>
</dbReference>
<evidence type="ECO:0000259" key="8">
    <source>
        <dbReference type="Pfam" id="PF01180"/>
    </source>
</evidence>
<name>A0ABR3J4P9_9AGAR</name>
<proteinExistence type="predicted"/>
<dbReference type="SUPFAM" id="SSF51395">
    <property type="entry name" value="FMN-linked oxidoreductases"/>
    <property type="match status" value="1"/>
</dbReference>
<dbReference type="InterPro" id="IPR012135">
    <property type="entry name" value="Dihydroorotate_DH_1_2"/>
</dbReference>
<dbReference type="InterPro" id="IPR005720">
    <property type="entry name" value="Dihydroorotate_DH_cat"/>
</dbReference>